<dbReference type="AlphaFoldDB" id="A0A2P2IY01"/>
<proteinExistence type="predicted"/>
<name>A0A2P2IY01_RHIMU</name>
<evidence type="ECO:0000313" key="1">
    <source>
        <dbReference type="EMBL" id="MBW86097.1"/>
    </source>
</evidence>
<sequence>MKVVELGIVGSKVERVKRRRDKKSKRTQIEMVD</sequence>
<dbReference type="EMBL" id="GGEC01005614">
    <property type="protein sequence ID" value="MBW86097.1"/>
    <property type="molecule type" value="Transcribed_RNA"/>
</dbReference>
<accession>A0A2P2IY01</accession>
<organism evidence="1">
    <name type="scientific">Rhizophora mucronata</name>
    <name type="common">Asiatic mangrove</name>
    <dbReference type="NCBI Taxonomy" id="61149"/>
    <lineage>
        <taxon>Eukaryota</taxon>
        <taxon>Viridiplantae</taxon>
        <taxon>Streptophyta</taxon>
        <taxon>Embryophyta</taxon>
        <taxon>Tracheophyta</taxon>
        <taxon>Spermatophyta</taxon>
        <taxon>Magnoliopsida</taxon>
        <taxon>eudicotyledons</taxon>
        <taxon>Gunneridae</taxon>
        <taxon>Pentapetalae</taxon>
        <taxon>rosids</taxon>
        <taxon>fabids</taxon>
        <taxon>Malpighiales</taxon>
        <taxon>Rhizophoraceae</taxon>
        <taxon>Rhizophora</taxon>
    </lineage>
</organism>
<reference evidence="1" key="1">
    <citation type="submission" date="2018-02" db="EMBL/GenBank/DDBJ databases">
        <title>Rhizophora mucronata_Transcriptome.</title>
        <authorList>
            <person name="Meera S.P."/>
            <person name="Sreeshan A."/>
            <person name="Augustine A."/>
        </authorList>
    </citation>
    <scope>NUCLEOTIDE SEQUENCE</scope>
    <source>
        <tissue evidence="1">Leaf</tissue>
    </source>
</reference>
<protein>
    <submittedName>
        <fullName evidence="1">Uncharacterized protein</fullName>
    </submittedName>
</protein>